<sequence length="71" mass="8255">MIYCVVPEPLADELYPKLADYYEDDPNVTVIVDRRKKERRLPGSTGGGQREIRDRRRMRITGDFPPFASVE</sequence>
<evidence type="ECO:0000256" key="1">
    <source>
        <dbReference type="SAM" id="MobiDB-lite"/>
    </source>
</evidence>
<evidence type="ECO:0000313" key="3">
    <source>
        <dbReference type="Proteomes" id="UP001149140"/>
    </source>
</evidence>
<reference evidence="2" key="1">
    <citation type="submission" date="2022-10" db="EMBL/GenBank/DDBJ databases">
        <title>The WGS of Solirubrobacter ginsenosidimutans DSM 21036.</title>
        <authorList>
            <person name="Jiang Z."/>
        </authorList>
    </citation>
    <scope>NUCLEOTIDE SEQUENCE</scope>
    <source>
        <strain evidence="2">DSM 21036</strain>
    </source>
</reference>
<keyword evidence="3" id="KW-1185">Reference proteome</keyword>
<feature type="region of interest" description="Disordered" evidence="1">
    <location>
        <begin position="35"/>
        <end position="71"/>
    </location>
</feature>
<dbReference type="AlphaFoldDB" id="A0A9X3N463"/>
<dbReference type="Proteomes" id="UP001149140">
    <property type="component" value="Unassembled WGS sequence"/>
</dbReference>
<evidence type="ECO:0000313" key="2">
    <source>
        <dbReference type="EMBL" id="MDA0166788.1"/>
    </source>
</evidence>
<name>A0A9X3N463_9ACTN</name>
<organism evidence="2 3">
    <name type="scientific">Solirubrobacter ginsenosidimutans</name>
    <dbReference type="NCBI Taxonomy" id="490573"/>
    <lineage>
        <taxon>Bacteria</taxon>
        <taxon>Bacillati</taxon>
        <taxon>Actinomycetota</taxon>
        <taxon>Thermoleophilia</taxon>
        <taxon>Solirubrobacterales</taxon>
        <taxon>Solirubrobacteraceae</taxon>
        <taxon>Solirubrobacter</taxon>
    </lineage>
</organism>
<accession>A0A9X3N463</accession>
<proteinExistence type="predicted"/>
<dbReference type="EMBL" id="JAPDOD010000076">
    <property type="protein sequence ID" value="MDA0166788.1"/>
    <property type="molecule type" value="Genomic_DNA"/>
</dbReference>
<dbReference type="RefSeq" id="WP_270046042.1">
    <property type="nucleotide sequence ID" value="NZ_JAPDOD010000076.1"/>
</dbReference>
<protein>
    <submittedName>
        <fullName evidence="2">Uncharacterized protein</fullName>
    </submittedName>
</protein>
<gene>
    <name evidence="2" type="ORF">OM076_41390</name>
</gene>
<comment type="caution">
    <text evidence="2">The sequence shown here is derived from an EMBL/GenBank/DDBJ whole genome shotgun (WGS) entry which is preliminary data.</text>
</comment>